<evidence type="ECO:0000313" key="3">
    <source>
        <dbReference type="Proteomes" id="UP001162131"/>
    </source>
</evidence>
<comment type="caution">
    <text evidence="2">The sequence shown here is derived from an EMBL/GenBank/DDBJ whole genome shotgun (WGS) entry which is preliminary data.</text>
</comment>
<dbReference type="EMBL" id="CAJZBQ010000027">
    <property type="protein sequence ID" value="CAG9320827.1"/>
    <property type="molecule type" value="Genomic_DNA"/>
</dbReference>
<keyword evidence="3" id="KW-1185">Reference proteome</keyword>
<dbReference type="Proteomes" id="UP001162131">
    <property type="component" value="Unassembled WGS sequence"/>
</dbReference>
<reference evidence="2" key="1">
    <citation type="submission" date="2021-09" db="EMBL/GenBank/DDBJ databases">
        <authorList>
            <consortium name="AG Swart"/>
            <person name="Singh M."/>
            <person name="Singh A."/>
            <person name="Seah K."/>
            <person name="Emmerich C."/>
        </authorList>
    </citation>
    <scope>NUCLEOTIDE SEQUENCE</scope>
    <source>
        <strain evidence="2">ATCC30299</strain>
    </source>
</reference>
<dbReference type="Pfam" id="PF00240">
    <property type="entry name" value="ubiquitin"/>
    <property type="match status" value="1"/>
</dbReference>
<dbReference type="SUPFAM" id="SSF54236">
    <property type="entry name" value="Ubiquitin-like"/>
    <property type="match status" value="1"/>
</dbReference>
<name>A0AAU9IYJ2_9CILI</name>
<feature type="domain" description="Ubiquitin-like" evidence="1">
    <location>
        <begin position="1"/>
        <end position="80"/>
    </location>
</feature>
<protein>
    <recommendedName>
        <fullName evidence="1">Ubiquitin-like domain-containing protein</fullName>
    </recommendedName>
</protein>
<evidence type="ECO:0000313" key="2">
    <source>
        <dbReference type="EMBL" id="CAG9320827.1"/>
    </source>
</evidence>
<dbReference type="InterPro" id="IPR000626">
    <property type="entry name" value="Ubiquitin-like_dom"/>
</dbReference>
<sequence>MRITIEPERTLGIEAISVDPNYDDTIENVMCLISLKITTVSSSELELIYNGRLLPLSTTLDKQNIREGHTLQLKRRRTSCCTLL</sequence>
<dbReference type="AlphaFoldDB" id="A0AAU9IYJ2"/>
<dbReference type="Gene3D" id="3.10.20.90">
    <property type="entry name" value="Phosphatidylinositol 3-kinase Catalytic Subunit, Chain A, domain 1"/>
    <property type="match status" value="1"/>
</dbReference>
<gene>
    <name evidence="2" type="ORF">BSTOLATCC_MIC27406</name>
</gene>
<accession>A0AAU9IYJ2</accession>
<proteinExistence type="predicted"/>
<dbReference type="CDD" id="cd17039">
    <property type="entry name" value="Ubl_ubiquitin_like"/>
    <property type="match status" value="1"/>
</dbReference>
<dbReference type="PROSITE" id="PS50053">
    <property type="entry name" value="UBIQUITIN_2"/>
    <property type="match status" value="1"/>
</dbReference>
<organism evidence="2 3">
    <name type="scientific">Blepharisma stoltei</name>
    <dbReference type="NCBI Taxonomy" id="1481888"/>
    <lineage>
        <taxon>Eukaryota</taxon>
        <taxon>Sar</taxon>
        <taxon>Alveolata</taxon>
        <taxon>Ciliophora</taxon>
        <taxon>Postciliodesmatophora</taxon>
        <taxon>Heterotrichea</taxon>
        <taxon>Heterotrichida</taxon>
        <taxon>Blepharismidae</taxon>
        <taxon>Blepharisma</taxon>
    </lineage>
</organism>
<evidence type="ECO:0000259" key="1">
    <source>
        <dbReference type="PROSITE" id="PS50053"/>
    </source>
</evidence>
<dbReference type="InterPro" id="IPR029071">
    <property type="entry name" value="Ubiquitin-like_domsf"/>
</dbReference>